<feature type="chain" id="PRO_5034350024" evidence="2">
    <location>
        <begin position="22"/>
        <end position="341"/>
    </location>
</feature>
<protein>
    <submittedName>
        <fullName evidence="6">Ficolin-3-like</fullName>
    </submittedName>
</protein>
<evidence type="ECO:0000259" key="3">
    <source>
        <dbReference type="PROSITE" id="PS50948"/>
    </source>
</evidence>
<dbReference type="GeneID" id="110976362"/>
<dbReference type="FunFam" id="3.90.215.10:FF:000001">
    <property type="entry name" value="Tenascin isoform 1"/>
    <property type="match status" value="1"/>
</dbReference>
<gene>
    <name evidence="6" type="primary">LOC110976362</name>
</gene>
<sequence>MANRPQLQLSCSLALVILAFAVSSVTNATVQAATLCNHFKSDFLPAQNRYLQGASYQETVATSHIHCVRDCHADPGCLSVNYNTLKRTCELRNLSRGNSPDNLVTLYGSVYFDANEDTPLHSITSRYTSCMELLEEGHTANGIYTIFPAPFGIDGLQVYCDMNTADGGWMVIQRRQDGSVDFFRNWTEYQEGFGSLSGEFWFGNENLRSLTRAGTWQLRVDLQDWDNERVYAEYGAFRVSGDNYQLTVGSYNDNSTAGDAMTSMHNGKLFSTKDKDNDMHPAGSCAEEDHGAWWYNWCYQANLNGKFYGRRVIELNSIRWTPWKKPQSVKKASMKIRKASK</sequence>
<dbReference type="Pfam" id="PF00024">
    <property type="entry name" value="PAN_1"/>
    <property type="match status" value="1"/>
</dbReference>
<dbReference type="InterPro" id="IPR014716">
    <property type="entry name" value="Fibrinogen_a/b/g_C_1"/>
</dbReference>
<dbReference type="NCBIfam" id="NF040941">
    <property type="entry name" value="GGGWT_bact"/>
    <property type="match status" value="1"/>
</dbReference>
<organism evidence="5 6">
    <name type="scientific">Acanthaster planci</name>
    <name type="common">Crown-of-thorns starfish</name>
    <dbReference type="NCBI Taxonomy" id="133434"/>
    <lineage>
        <taxon>Eukaryota</taxon>
        <taxon>Metazoa</taxon>
        <taxon>Echinodermata</taxon>
        <taxon>Eleutherozoa</taxon>
        <taxon>Asterozoa</taxon>
        <taxon>Asteroidea</taxon>
        <taxon>Valvatacea</taxon>
        <taxon>Valvatida</taxon>
        <taxon>Acanthasteridae</taxon>
        <taxon>Acanthaster</taxon>
    </lineage>
</organism>
<dbReference type="InterPro" id="IPR020837">
    <property type="entry name" value="Fibrinogen_CS"/>
</dbReference>
<evidence type="ECO:0000256" key="2">
    <source>
        <dbReference type="SAM" id="SignalP"/>
    </source>
</evidence>
<dbReference type="SUPFAM" id="SSF56496">
    <property type="entry name" value="Fibrinogen C-terminal domain-like"/>
    <property type="match status" value="1"/>
</dbReference>
<dbReference type="OrthoDB" id="5866198at2759"/>
<keyword evidence="5" id="KW-1185">Reference proteome</keyword>
<feature type="domain" description="Fibrinogen C-terminal" evidence="4">
    <location>
        <begin position="121"/>
        <end position="340"/>
    </location>
</feature>
<dbReference type="InterPro" id="IPR036056">
    <property type="entry name" value="Fibrinogen-like_C"/>
</dbReference>
<feature type="signal peptide" evidence="2">
    <location>
        <begin position="1"/>
        <end position="21"/>
    </location>
</feature>
<accession>A0A8B7XZR9</accession>
<dbReference type="Gene3D" id="3.50.4.10">
    <property type="entry name" value="Hepatocyte Growth Factor"/>
    <property type="match status" value="1"/>
</dbReference>
<dbReference type="Gene3D" id="3.90.215.10">
    <property type="entry name" value="Gamma Fibrinogen, chain A, domain 1"/>
    <property type="match status" value="1"/>
</dbReference>
<dbReference type="PROSITE" id="PS00514">
    <property type="entry name" value="FIBRINOGEN_C_1"/>
    <property type="match status" value="1"/>
</dbReference>
<dbReference type="OMA" id="EGHTANG"/>
<dbReference type="AlphaFoldDB" id="A0A8B7XZR9"/>
<evidence type="ECO:0000259" key="4">
    <source>
        <dbReference type="PROSITE" id="PS51406"/>
    </source>
</evidence>
<dbReference type="PANTHER" id="PTHR19143:SF458">
    <property type="entry name" value="FIBRINOGEN C-TERMINAL DOMAIN-CONTAINING PROTEIN-RELATED"/>
    <property type="match status" value="1"/>
</dbReference>
<dbReference type="SMART" id="SM00186">
    <property type="entry name" value="FBG"/>
    <property type="match status" value="1"/>
</dbReference>
<dbReference type="CDD" id="cd00087">
    <property type="entry name" value="FReD"/>
    <property type="match status" value="1"/>
</dbReference>
<dbReference type="GO" id="GO:0005615">
    <property type="term" value="C:extracellular space"/>
    <property type="evidence" value="ECO:0007669"/>
    <property type="project" value="TreeGrafter"/>
</dbReference>
<dbReference type="KEGG" id="aplc:110976362"/>
<dbReference type="InterPro" id="IPR050373">
    <property type="entry name" value="Fibrinogen_C-term_domain"/>
</dbReference>
<keyword evidence="1" id="KW-1015">Disulfide bond</keyword>
<dbReference type="InterPro" id="IPR003609">
    <property type="entry name" value="Pan_app"/>
</dbReference>
<dbReference type="RefSeq" id="XP_022085251.1">
    <property type="nucleotide sequence ID" value="XM_022229559.1"/>
</dbReference>
<dbReference type="SUPFAM" id="SSF57414">
    <property type="entry name" value="Hairpin loop containing domain-like"/>
    <property type="match status" value="1"/>
</dbReference>
<feature type="domain" description="Apple" evidence="3">
    <location>
        <begin position="36"/>
        <end position="116"/>
    </location>
</feature>
<dbReference type="InterPro" id="IPR002181">
    <property type="entry name" value="Fibrinogen_a/b/g_C_dom"/>
</dbReference>
<evidence type="ECO:0000313" key="6">
    <source>
        <dbReference type="RefSeq" id="XP_022085251.1"/>
    </source>
</evidence>
<evidence type="ECO:0000313" key="5">
    <source>
        <dbReference type="Proteomes" id="UP000694845"/>
    </source>
</evidence>
<dbReference type="PROSITE" id="PS50948">
    <property type="entry name" value="PAN"/>
    <property type="match status" value="1"/>
</dbReference>
<dbReference type="PROSITE" id="PS51406">
    <property type="entry name" value="FIBRINOGEN_C_2"/>
    <property type="match status" value="1"/>
</dbReference>
<reference evidence="6" key="1">
    <citation type="submission" date="2025-08" db="UniProtKB">
        <authorList>
            <consortium name="RefSeq"/>
        </authorList>
    </citation>
    <scope>IDENTIFICATION</scope>
</reference>
<evidence type="ECO:0000256" key="1">
    <source>
        <dbReference type="ARBA" id="ARBA00023157"/>
    </source>
</evidence>
<dbReference type="PANTHER" id="PTHR19143">
    <property type="entry name" value="FIBRINOGEN/TENASCIN/ANGIOPOEITIN"/>
    <property type="match status" value="1"/>
</dbReference>
<name>A0A8B7XZR9_ACAPL</name>
<dbReference type="Proteomes" id="UP000694845">
    <property type="component" value="Unplaced"/>
</dbReference>
<dbReference type="Pfam" id="PF00147">
    <property type="entry name" value="Fibrinogen_C"/>
    <property type="match status" value="1"/>
</dbReference>
<keyword evidence="2" id="KW-0732">Signal</keyword>
<proteinExistence type="predicted"/>